<accession>A0A1B7MHM0</accession>
<dbReference type="InterPro" id="IPR000719">
    <property type="entry name" value="Prot_kinase_dom"/>
</dbReference>
<dbReference type="InParanoid" id="A0A1B7MHM0"/>
<dbReference type="AlphaFoldDB" id="A0A1B7MHM0"/>
<dbReference type="SUPFAM" id="SSF56112">
    <property type="entry name" value="Protein kinase-like (PK-like)"/>
    <property type="match status" value="1"/>
</dbReference>
<protein>
    <recommendedName>
        <fullName evidence="1">Protein kinase domain-containing protein</fullName>
    </recommendedName>
</protein>
<evidence type="ECO:0000259" key="1">
    <source>
        <dbReference type="PROSITE" id="PS50011"/>
    </source>
</evidence>
<dbReference type="STRING" id="1314800.A0A1B7MHM0"/>
<feature type="domain" description="Protein kinase" evidence="1">
    <location>
        <begin position="1"/>
        <end position="184"/>
    </location>
</feature>
<evidence type="ECO:0000313" key="2">
    <source>
        <dbReference type="EMBL" id="OAX32100.1"/>
    </source>
</evidence>
<dbReference type="InterPro" id="IPR040976">
    <property type="entry name" value="Pkinase_fungal"/>
</dbReference>
<keyword evidence="3" id="KW-1185">Reference proteome</keyword>
<dbReference type="Gene3D" id="1.10.510.10">
    <property type="entry name" value="Transferase(Phosphotransferase) domain 1"/>
    <property type="match status" value="1"/>
</dbReference>
<proteinExistence type="predicted"/>
<organism evidence="2 3">
    <name type="scientific">Rhizopogon vinicolor AM-OR11-026</name>
    <dbReference type="NCBI Taxonomy" id="1314800"/>
    <lineage>
        <taxon>Eukaryota</taxon>
        <taxon>Fungi</taxon>
        <taxon>Dikarya</taxon>
        <taxon>Basidiomycota</taxon>
        <taxon>Agaricomycotina</taxon>
        <taxon>Agaricomycetes</taxon>
        <taxon>Agaricomycetidae</taxon>
        <taxon>Boletales</taxon>
        <taxon>Suillineae</taxon>
        <taxon>Rhizopogonaceae</taxon>
        <taxon>Rhizopogon</taxon>
    </lineage>
</organism>
<dbReference type="EMBL" id="KV449121">
    <property type="protein sequence ID" value="OAX32100.1"/>
    <property type="molecule type" value="Genomic_DNA"/>
</dbReference>
<dbReference type="PROSITE" id="PS50011">
    <property type="entry name" value="PROTEIN_KINASE_DOM"/>
    <property type="match status" value="1"/>
</dbReference>
<reference evidence="2 3" key="1">
    <citation type="submission" date="2016-06" db="EMBL/GenBank/DDBJ databases">
        <title>Comparative genomics of the ectomycorrhizal sister species Rhizopogon vinicolor and Rhizopogon vesiculosus (Basidiomycota: Boletales) reveals a divergence of the mating type B locus.</title>
        <authorList>
            <consortium name="DOE Joint Genome Institute"/>
            <person name="Mujic A.B."/>
            <person name="Kuo A."/>
            <person name="Tritt A."/>
            <person name="Lipzen A."/>
            <person name="Chen C."/>
            <person name="Johnson J."/>
            <person name="Sharma A."/>
            <person name="Barry K."/>
            <person name="Grigoriev I.V."/>
            <person name="Spatafora J.W."/>
        </authorList>
    </citation>
    <scope>NUCLEOTIDE SEQUENCE [LARGE SCALE GENOMIC DNA]</scope>
    <source>
        <strain evidence="2 3">AM-OR11-026</strain>
    </source>
</reference>
<gene>
    <name evidence="2" type="ORF">K503DRAFT_808564</name>
</gene>
<sequence>MAVLLPCVFSDFSVQPWSHGIISQTLVTFYIMPTNPEYLCVEPHEPDAPATAAAAPIPNSEPRLAAGSQNVSNSLDKCKADETLQFSGKRAKTDDDTEHKLDVTVQTGLYTDEIHYALRKAGLYHRDVSPSNMMWYRNGRILMGVLNDYDLSSLADAQGPQGNLNECTGTIPFMALDLFTEEGQ</sequence>
<evidence type="ECO:0000313" key="3">
    <source>
        <dbReference type="Proteomes" id="UP000092154"/>
    </source>
</evidence>
<dbReference type="Pfam" id="PF17667">
    <property type="entry name" value="Pkinase_fungal"/>
    <property type="match status" value="1"/>
</dbReference>
<name>A0A1B7MHM0_9AGAM</name>
<dbReference type="GO" id="GO:0004672">
    <property type="term" value="F:protein kinase activity"/>
    <property type="evidence" value="ECO:0007669"/>
    <property type="project" value="InterPro"/>
</dbReference>
<dbReference type="Proteomes" id="UP000092154">
    <property type="component" value="Unassembled WGS sequence"/>
</dbReference>
<dbReference type="GO" id="GO:0005524">
    <property type="term" value="F:ATP binding"/>
    <property type="evidence" value="ECO:0007669"/>
    <property type="project" value="InterPro"/>
</dbReference>
<dbReference type="InterPro" id="IPR011009">
    <property type="entry name" value="Kinase-like_dom_sf"/>
</dbReference>
<dbReference type="OrthoDB" id="5584477at2759"/>